<dbReference type="InterPro" id="IPR004358">
    <property type="entry name" value="Sig_transdc_His_kin-like_C"/>
</dbReference>
<dbReference type="SUPFAM" id="SSF55874">
    <property type="entry name" value="ATPase domain of HSP90 chaperone/DNA topoisomerase II/histidine kinase"/>
    <property type="match status" value="1"/>
</dbReference>
<evidence type="ECO:0000256" key="8">
    <source>
        <dbReference type="ARBA" id="ARBA00023012"/>
    </source>
</evidence>
<proteinExistence type="predicted"/>
<gene>
    <name evidence="11" type="ORF">HJB60_27040</name>
    <name evidence="10" type="ORF">HJB63_01690</name>
</gene>
<dbReference type="GO" id="GO:0005524">
    <property type="term" value="F:ATP binding"/>
    <property type="evidence" value="ECO:0007669"/>
    <property type="project" value="UniProtKB-KW"/>
</dbReference>
<dbReference type="CDD" id="cd00082">
    <property type="entry name" value="HisKA"/>
    <property type="match status" value="1"/>
</dbReference>
<evidence type="ECO:0000259" key="9">
    <source>
        <dbReference type="PROSITE" id="PS50109"/>
    </source>
</evidence>
<dbReference type="PANTHER" id="PTHR43065">
    <property type="entry name" value="SENSOR HISTIDINE KINASE"/>
    <property type="match status" value="1"/>
</dbReference>
<dbReference type="Gene3D" id="3.30.450.20">
    <property type="entry name" value="PAS domain"/>
    <property type="match status" value="1"/>
</dbReference>
<evidence type="ECO:0000256" key="6">
    <source>
        <dbReference type="ARBA" id="ARBA00022777"/>
    </source>
</evidence>
<comment type="catalytic activity">
    <reaction evidence="1">
        <text>ATP + protein L-histidine = ADP + protein N-phospho-L-histidine.</text>
        <dbReference type="EC" id="2.7.13.3"/>
    </reaction>
</comment>
<keyword evidence="7" id="KW-0067">ATP-binding</keyword>
<dbReference type="Gene3D" id="3.30.565.10">
    <property type="entry name" value="Histidine kinase-like ATPase, C-terminal domain"/>
    <property type="match status" value="1"/>
</dbReference>
<feature type="domain" description="Histidine kinase" evidence="9">
    <location>
        <begin position="148"/>
        <end position="367"/>
    </location>
</feature>
<dbReference type="SMART" id="SM00387">
    <property type="entry name" value="HATPase_c"/>
    <property type="match status" value="1"/>
</dbReference>
<dbReference type="InterPro" id="IPR003594">
    <property type="entry name" value="HATPase_dom"/>
</dbReference>
<protein>
    <recommendedName>
        <fullName evidence="2">histidine kinase</fullName>
        <ecNumber evidence="2">2.7.13.3</ecNumber>
    </recommendedName>
</protein>
<evidence type="ECO:0000313" key="11">
    <source>
        <dbReference type="EMBL" id="MBX5092794.1"/>
    </source>
</evidence>
<dbReference type="EMBL" id="JABDYC010000001">
    <property type="protein sequence ID" value="MBX5021305.1"/>
    <property type="molecule type" value="Genomic_DNA"/>
</dbReference>
<dbReference type="PANTHER" id="PTHR43065:SF10">
    <property type="entry name" value="PEROXIDE STRESS-ACTIVATED HISTIDINE KINASE MAK3"/>
    <property type="match status" value="1"/>
</dbReference>
<dbReference type="PRINTS" id="PR00344">
    <property type="entry name" value="BCTRLSENSOR"/>
</dbReference>
<dbReference type="SUPFAM" id="SSF55785">
    <property type="entry name" value="PYP-like sensor domain (PAS domain)"/>
    <property type="match status" value="1"/>
</dbReference>
<keyword evidence="13" id="KW-1185">Reference proteome</keyword>
<dbReference type="SUPFAM" id="SSF47384">
    <property type="entry name" value="Homodimeric domain of signal transducing histidine kinase"/>
    <property type="match status" value="1"/>
</dbReference>
<evidence type="ECO:0000313" key="13">
    <source>
        <dbReference type="Proteomes" id="UP000770629"/>
    </source>
</evidence>
<comment type="caution">
    <text evidence="10">The sequence shown here is derived from an EMBL/GenBank/DDBJ whole genome shotgun (WGS) entry which is preliminary data.</text>
</comment>
<evidence type="ECO:0000256" key="7">
    <source>
        <dbReference type="ARBA" id="ARBA00022840"/>
    </source>
</evidence>
<dbReference type="RefSeq" id="WP_207241950.1">
    <property type="nucleotide sequence ID" value="NZ_CP071454.1"/>
</dbReference>
<keyword evidence="5" id="KW-0547">Nucleotide-binding</keyword>
<dbReference type="SMART" id="SM00388">
    <property type="entry name" value="HisKA"/>
    <property type="match status" value="1"/>
</dbReference>
<dbReference type="InterPro" id="IPR036890">
    <property type="entry name" value="HATPase_C_sf"/>
</dbReference>
<dbReference type="InterPro" id="IPR035965">
    <property type="entry name" value="PAS-like_dom_sf"/>
</dbReference>
<dbReference type="Pfam" id="PF02518">
    <property type="entry name" value="HATPase_c"/>
    <property type="match status" value="1"/>
</dbReference>
<evidence type="ECO:0000313" key="12">
    <source>
        <dbReference type="Proteomes" id="UP000749740"/>
    </source>
</evidence>
<dbReference type="InterPro" id="IPR013767">
    <property type="entry name" value="PAS_fold"/>
</dbReference>
<dbReference type="Pfam" id="PF00989">
    <property type="entry name" value="PAS"/>
    <property type="match status" value="1"/>
</dbReference>
<evidence type="ECO:0000256" key="4">
    <source>
        <dbReference type="ARBA" id="ARBA00022679"/>
    </source>
</evidence>
<dbReference type="Proteomes" id="UP000749740">
    <property type="component" value="Unassembled WGS sequence"/>
</dbReference>
<dbReference type="AlphaFoldDB" id="A0A9Q3QW00"/>
<reference evidence="10 13" key="1">
    <citation type="submission" date="2020-04" db="EMBL/GenBank/DDBJ databases">
        <title>Global-level population genomics: horizontal gene transfer, symbiosis and evolution in Rhizobia.</title>
        <authorList>
            <person name="Gai Y."/>
        </authorList>
    </citation>
    <scope>NUCLEOTIDE SEQUENCE</scope>
    <source>
        <strain evidence="11 13">BLR33</strain>
        <strain evidence="10">BLR57</strain>
    </source>
</reference>
<dbReference type="GO" id="GO:0006355">
    <property type="term" value="P:regulation of DNA-templated transcription"/>
    <property type="evidence" value="ECO:0007669"/>
    <property type="project" value="InterPro"/>
</dbReference>
<dbReference type="Gene3D" id="1.10.287.130">
    <property type="match status" value="1"/>
</dbReference>
<keyword evidence="4" id="KW-0808">Transferase</keyword>
<evidence type="ECO:0000256" key="1">
    <source>
        <dbReference type="ARBA" id="ARBA00000085"/>
    </source>
</evidence>
<dbReference type="GeneID" id="66141796"/>
<sequence length="384" mass="41604">MTKDTTSPPDHLGGTVAMAVLNAIQNPVVMVDESGFIAFANWEAEAFFGASASHLARYRISTFIPFGSPLLALIDQVRERKAPVNEYRVDLSSPRLGQDKLVDLYVAPVLSEPGAVVIVFQERSMADKIDRQLTHRAAARSVTGLASMLAHEIKNPLSGIRGAAQLLEQSVIDDDRALTRLICDETDRIVSLVDRMEVFSDERPVDRMPVNIHSVLDHVKAVAKAGFARNLRITESYDPSLPAVYANRDQLVQVFLNLVKNAAEAVGDRPDGEIMLTTAYRPGIRLSVAGTREKISLPLEFCVHDNGPGVPADLLPHLFDPFITTKTNGSGLGLALVAKIIGDHGGIIECDSQNSRTTFRVLMPASKDASLEDASSVSSTGPSR</sequence>
<keyword evidence="6" id="KW-0418">Kinase</keyword>
<dbReference type="InterPro" id="IPR036097">
    <property type="entry name" value="HisK_dim/P_sf"/>
</dbReference>
<evidence type="ECO:0000256" key="2">
    <source>
        <dbReference type="ARBA" id="ARBA00012438"/>
    </source>
</evidence>
<dbReference type="EC" id="2.7.13.3" evidence="2"/>
<evidence type="ECO:0000256" key="3">
    <source>
        <dbReference type="ARBA" id="ARBA00022553"/>
    </source>
</evidence>
<evidence type="ECO:0000256" key="5">
    <source>
        <dbReference type="ARBA" id="ARBA00022741"/>
    </source>
</evidence>
<dbReference type="GO" id="GO:0000155">
    <property type="term" value="F:phosphorelay sensor kinase activity"/>
    <property type="evidence" value="ECO:0007669"/>
    <property type="project" value="InterPro"/>
</dbReference>
<accession>A0A9Q3QW00</accession>
<dbReference type="PROSITE" id="PS50109">
    <property type="entry name" value="HIS_KIN"/>
    <property type="match status" value="1"/>
</dbReference>
<dbReference type="InterPro" id="IPR005467">
    <property type="entry name" value="His_kinase_dom"/>
</dbReference>
<keyword evidence="3" id="KW-0597">Phosphoprotein</keyword>
<evidence type="ECO:0000313" key="10">
    <source>
        <dbReference type="EMBL" id="MBX5021305.1"/>
    </source>
</evidence>
<dbReference type="Pfam" id="PF00512">
    <property type="entry name" value="HisKA"/>
    <property type="match status" value="1"/>
</dbReference>
<name>A0A9Q3QW00_9HYPH</name>
<dbReference type="Proteomes" id="UP000770629">
    <property type="component" value="Unassembled WGS sequence"/>
</dbReference>
<keyword evidence="8" id="KW-0902">Two-component regulatory system</keyword>
<dbReference type="EMBL" id="JABDYF010000013">
    <property type="protein sequence ID" value="MBX5092794.1"/>
    <property type="molecule type" value="Genomic_DNA"/>
</dbReference>
<dbReference type="InterPro" id="IPR003661">
    <property type="entry name" value="HisK_dim/P_dom"/>
</dbReference>
<organism evidence="10 12">
    <name type="scientific">Rhizobium lentis</name>
    <dbReference type="NCBI Taxonomy" id="1138194"/>
    <lineage>
        <taxon>Bacteria</taxon>
        <taxon>Pseudomonadati</taxon>
        <taxon>Pseudomonadota</taxon>
        <taxon>Alphaproteobacteria</taxon>
        <taxon>Hyphomicrobiales</taxon>
        <taxon>Rhizobiaceae</taxon>
        <taxon>Rhizobium/Agrobacterium group</taxon>
        <taxon>Rhizobium</taxon>
    </lineage>
</organism>